<protein>
    <submittedName>
        <fullName evidence="2">Uncharacterized protein</fullName>
    </submittedName>
</protein>
<dbReference type="AlphaFoldDB" id="A0AAW1U1X9"/>
<accession>A0AAW1U1X9</accession>
<gene>
    <name evidence="2" type="ORF">WA026_022452</name>
</gene>
<evidence type="ECO:0000256" key="1">
    <source>
        <dbReference type="SAM" id="MobiDB-lite"/>
    </source>
</evidence>
<evidence type="ECO:0000313" key="2">
    <source>
        <dbReference type="EMBL" id="KAK9873389.1"/>
    </source>
</evidence>
<proteinExistence type="predicted"/>
<dbReference type="EMBL" id="JARQZJ010000019">
    <property type="protein sequence ID" value="KAK9873389.1"/>
    <property type="molecule type" value="Genomic_DNA"/>
</dbReference>
<feature type="region of interest" description="Disordered" evidence="1">
    <location>
        <begin position="65"/>
        <end position="93"/>
    </location>
</feature>
<keyword evidence="3" id="KW-1185">Reference proteome</keyword>
<evidence type="ECO:0000313" key="3">
    <source>
        <dbReference type="Proteomes" id="UP001431783"/>
    </source>
</evidence>
<comment type="caution">
    <text evidence="2">The sequence shown here is derived from an EMBL/GenBank/DDBJ whole genome shotgun (WGS) entry which is preliminary data.</text>
</comment>
<dbReference type="Proteomes" id="UP001431783">
    <property type="component" value="Unassembled WGS sequence"/>
</dbReference>
<organism evidence="2 3">
    <name type="scientific">Henosepilachna vigintioctopunctata</name>
    <dbReference type="NCBI Taxonomy" id="420089"/>
    <lineage>
        <taxon>Eukaryota</taxon>
        <taxon>Metazoa</taxon>
        <taxon>Ecdysozoa</taxon>
        <taxon>Arthropoda</taxon>
        <taxon>Hexapoda</taxon>
        <taxon>Insecta</taxon>
        <taxon>Pterygota</taxon>
        <taxon>Neoptera</taxon>
        <taxon>Endopterygota</taxon>
        <taxon>Coleoptera</taxon>
        <taxon>Polyphaga</taxon>
        <taxon>Cucujiformia</taxon>
        <taxon>Coccinelloidea</taxon>
        <taxon>Coccinellidae</taxon>
        <taxon>Epilachninae</taxon>
        <taxon>Epilachnini</taxon>
        <taxon>Henosepilachna</taxon>
    </lineage>
</organism>
<feature type="compositionally biased region" description="Low complexity" evidence="1">
    <location>
        <begin position="65"/>
        <end position="80"/>
    </location>
</feature>
<reference evidence="2 3" key="1">
    <citation type="submission" date="2023-03" db="EMBL/GenBank/DDBJ databases">
        <title>Genome insight into feeding habits of ladybird beetles.</title>
        <authorList>
            <person name="Li H.-S."/>
            <person name="Huang Y.-H."/>
            <person name="Pang H."/>
        </authorList>
    </citation>
    <scope>NUCLEOTIDE SEQUENCE [LARGE SCALE GENOMIC DNA]</scope>
    <source>
        <strain evidence="2">SYSU_2023b</strain>
        <tissue evidence="2">Whole body</tissue>
    </source>
</reference>
<name>A0AAW1U1X9_9CUCU</name>
<sequence length="93" mass="10132">MFTCCIQSRRKFSKSSLQDQQEGNISVISNGVTSPAKNIEEKSNVTTEPKIEVDSRGSIRSYKSVISSTSNTSSMSNATSGGDYYSVYSQDSQ</sequence>